<sequence length="200" mass="21390">MLAASIEAGALNAPVRIRNLSETGAAIEGPALPHIGASFTLRRLDVSIAGVVMWVTGGRCGVHFDGKICVTDWISGSRAPLSATRDQTRVDTIQAAIRTGSGFIPQAPVHQTTEVQADLDARLSQELAFVRRLLEQLGEELSDEPAVLARHMRALQSFDLAGQILGHIATILIAEDRSAAVNAIGMEDLRGRLLRKPVAQ</sequence>
<dbReference type="GO" id="GO:0035438">
    <property type="term" value="F:cyclic-di-GMP binding"/>
    <property type="evidence" value="ECO:0007669"/>
    <property type="project" value="InterPro"/>
</dbReference>
<comment type="caution">
    <text evidence="2">The sequence shown here is derived from an EMBL/GenBank/DDBJ whole genome shotgun (WGS) entry which is preliminary data.</text>
</comment>
<dbReference type="SUPFAM" id="SSF141371">
    <property type="entry name" value="PilZ domain-like"/>
    <property type="match status" value="1"/>
</dbReference>
<dbReference type="Proteomes" id="UP000241167">
    <property type="component" value="Unassembled WGS sequence"/>
</dbReference>
<protein>
    <recommendedName>
        <fullName evidence="1">PilZ domain-containing protein</fullName>
    </recommendedName>
</protein>
<organism evidence="2 3">
    <name type="scientific">Allosphingosinicella deserti</name>
    <dbReference type="NCBI Taxonomy" id="2116704"/>
    <lineage>
        <taxon>Bacteria</taxon>
        <taxon>Pseudomonadati</taxon>
        <taxon>Pseudomonadota</taxon>
        <taxon>Alphaproteobacteria</taxon>
        <taxon>Sphingomonadales</taxon>
        <taxon>Sphingomonadaceae</taxon>
        <taxon>Allosphingosinicella</taxon>
    </lineage>
</organism>
<evidence type="ECO:0000313" key="3">
    <source>
        <dbReference type="Proteomes" id="UP000241167"/>
    </source>
</evidence>
<gene>
    <name evidence="2" type="ORF">C7I55_16710</name>
</gene>
<dbReference type="InterPro" id="IPR009875">
    <property type="entry name" value="PilZ_domain"/>
</dbReference>
<name>A0A2P7QME1_9SPHN</name>
<evidence type="ECO:0000259" key="1">
    <source>
        <dbReference type="Pfam" id="PF07238"/>
    </source>
</evidence>
<proteinExistence type="predicted"/>
<dbReference type="Pfam" id="PF07238">
    <property type="entry name" value="PilZ"/>
    <property type="match status" value="1"/>
</dbReference>
<dbReference type="OrthoDB" id="7569417at2"/>
<dbReference type="AlphaFoldDB" id="A0A2P7QME1"/>
<keyword evidence="3" id="KW-1185">Reference proteome</keyword>
<dbReference type="EMBL" id="PXYI01000005">
    <property type="protein sequence ID" value="PSJ39121.1"/>
    <property type="molecule type" value="Genomic_DNA"/>
</dbReference>
<accession>A0A2P7QME1</accession>
<feature type="domain" description="PilZ" evidence="1">
    <location>
        <begin position="4"/>
        <end position="65"/>
    </location>
</feature>
<reference evidence="2 3" key="1">
    <citation type="submission" date="2018-03" db="EMBL/GenBank/DDBJ databases">
        <title>The draft genome of Sphingosinicella sp. GL-C-18.</title>
        <authorList>
            <person name="Liu L."/>
            <person name="Li L."/>
            <person name="Liang L."/>
            <person name="Zhang X."/>
            <person name="Wang T."/>
        </authorList>
    </citation>
    <scope>NUCLEOTIDE SEQUENCE [LARGE SCALE GENOMIC DNA]</scope>
    <source>
        <strain evidence="2 3">GL-C-18</strain>
    </source>
</reference>
<evidence type="ECO:0000313" key="2">
    <source>
        <dbReference type="EMBL" id="PSJ39121.1"/>
    </source>
</evidence>